<evidence type="ECO:0000256" key="1">
    <source>
        <dbReference type="ARBA" id="ARBA00029464"/>
    </source>
</evidence>
<evidence type="ECO:0000313" key="3">
    <source>
        <dbReference type="Proteomes" id="UP000699042"/>
    </source>
</evidence>
<dbReference type="Proteomes" id="UP000699042">
    <property type="component" value="Unassembled WGS sequence"/>
</dbReference>
<dbReference type="EMBL" id="JAESDN010000021">
    <property type="protein sequence ID" value="KAG7040670.1"/>
    <property type="molecule type" value="Genomic_DNA"/>
</dbReference>
<accession>A0A9P7QPM5</accession>
<gene>
    <name evidence="2" type="ORF">JMJ77_013667</name>
</gene>
<dbReference type="InterPro" id="IPR051411">
    <property type="entry name" value="Polyketide_trans_af380"/>
</dbReference>
<reference evidence="2" key="1">
    <citation type="submission" date="2021-05" db="EMBL/GenBank/DDBJ databases">
        <title>Comparative genomics of three Colletotrichum scovillei strains and genetic complementation revealed genes involved fungal growth and virulence on chili pepper.</title>
        <authorList>
            <person name="Hsieh D.-K."/>
            <person name="Chuang S.-C."/>
            <person name="Chen C.-Y."/>
            <person name="Chao Y.-T."/>
            <person name="Lu M.-Y.J."/>
            <person name="Lee M.-H."/>
            <person name="Shih M.-C."/>
        </authorList>
    </citation>
    <scope>NUCLEOTIDE SEQUENCE</scope>
    <source>
        <strain evidence="2">Coll-153</strain>
    </source>
</reference>
<dbReference type="AlphaFoldDB" id="A0A9P7QPM5"/>
<sequence length="324" mass="35391">MSKASHPRKISSSATLSTPAKVTFTSRGYKLAGHFYPPVIDSPARSGAAVVIAHPWTSVKEHPPTHYARVLSQAGFYCLAYDAAYQGESEGELRYLEDPGQRVEVIKSAVTYLVSRDEIDSEKIGVLGICASGGYVSFAAQTDLRIKAVAISAGVCSGTMARRGLDKDGSNLDMLRTQLEAAARDRNSDVTGEKVDIIHMLLDEFDPATASIEMPQSFRDLASYYCTSRATATHPRVPNLCLPRSWDIMGNFDAFTWNQLISPRPFLAITGTKAASKWYSEDAVAKAKEPKELLVIDGLTHADLYDNVEVAGPKLNEFFGKYLV</sequence>
<keyword evidence="3" id="KW-1185">Reference proteome</keyword>
<dbReference type="Gene3D" id="3.40.50.1820">
    <property type="entry name" value="alpha/beta hydrolase"/>
    <property type="match status" value="1"/>
</dbReference>
<organism evidence="2 3">
    <name type="scientific">Colletotrichum scovillei</name>
    <dbReference type="NCBI Taxonomy" id="1209932"/>
    <lineage>
        <taxon>Eukaryota</taxon>
        <taxon>Fungi</taxon>
        <taxon>Dikarya</taxon>
        <taxon>Ascomycota</taxon>
        <taxon>Pezizomycotina</taxon>
        <taxon>Sordariomycetes</taxon>
        <taxon>Hypocreomycetidae</taxon>
        <taxon>Glomerellales</taxon>
        <taxon>Glomerellaceae</taxon>
        <taxon>Colletotrichum</taxon>
        <taxon>Colletotrichum acutatum species complex</taxon>
    </lineage>
</organism>
<dbReference type="OrthoDB" id="2498029at2759"/>
<comment type="caution">
    <text evidence="2">The sequence shown here is derived from an EMBL/GenBank/DDBJ whole genome shotgun (WGS) entry which is preliminary data.</text>
</comment>
<dbReference type="InterPro" id="IPR029058">
    <property type="entry name" value="AB_hydrolase_fold"/>
</dbReference>
<dbReference type="Gene3D" id="1.10.10.800">
    <property type="match status" value="1"/>
</dbReference>
<dbReference type="SUPFAM" id="SSF53474">
    <property type="entry name" value="alpha/beta-Hydrolases"/>
    <property type="match status" value="1"/>
</dbReference>
<proteinExistence type="inferred from homology"/>
<name>A0A9P7QPM5_9PEZI</name>
<dbReference type="PANTHER" id="PTHR47751:SF1">
    <property type="entry name" value="SUPERFAMILY HYDROLASE, PUTATIVE (AFU_ORTHOLOGUE AFUA_2G16580)-RELATED"/>
    <property type="match status" value="1"/>
</dbReference>
<dbReference type="PANTHER" id="PTHR47751">
    <property type="entry name" value="SUPERFAMILY HYDROLASE, PUTATIVE (AFU_ORTHOLOGUE AFUA_2G16580)-RELATED"/>
    <property type="match status" value="1"/>
</dbReference>
<protein>
    <submittedName>
        <fullName evidence="2">Alpha/beta-hydrolase</fullName>
    </submittedName>
</protein>
<evidence type="ECO:0000313" key="2">
    <source>
        <dbReference type="EMBL" id="KAG7040670.1"/>
    </source>
</evidence>
<comment type="similarity">
    <text evidence="1">Belongs to the polyketide transferase af380 family.</text>
</comment>